<evidence type="ECO:0000256" key="1">
    <source>
        <dbReference type="ARBA" id="ARBA00022553"/>
    </source>
</evidence>
<feature type="compositionally biased region" description="Polar residues" evidence="2">
    <location>
        <begin position="1035"/>
        <end position="1050"/>
    </location>
</feature>
<dbReference type="SMART" id="SM00393">
    <property type="entry name" value="R3H"/>
    <property type="match status" value="1"/>
</dbReference>
<feature type="compositionally biased region" description="Basic residues" evidence="2">
    <location>
        <begin position="641"/>
        <end position="655"/>
    </location>
</feature>
<dbReference type="InterPro" id="IPR036867">
    <property type="entry name" value="R3H_dom_sf"/>
</dbReference>
<evidence type="ECO:0000256" key="2">
    <source>
        <dbReference type="SAM" id="MobiDB-lite"/>
    </source>
</evidence>
<feature type="region of interest" description="Disordered" evidence="2">
    <location>
        <begin position="52"/>
        <end position="73"/>
    </location>
</feature>
<feature type="compositionally biased region" description="Low complexity" evidence="2">
    <location>
        <begin position="520"/>
        <end position="551"/>
    </location>
</feature>
<dbReference type="PANTHER" id="PTHR15672">
    <property type="entry name" value="CAMP-REGULATED PHOSPHOPROTEIN 21 RELATED R3H DOMAIN CONTAINING PROTEIN"/>
    <property type="match status" value="1"/>
</dbReference>
<organism evidence="5 6">
    <name type="scientific">Tenebrio molitor</name>
    <name type="common">Yellow mealworm beetle</name>
    <dbReference type="NCBI Taxonomy" id="7067"/>
    <lineage>
        <taxon>Eukaryota</taxon>
        <taxon>Metazoa</taxon>
        <taxon>Ecdysozoa</taxon>
        <taxon>Arthropoda</taxon>
        <taxon>Hexapoda</taxon>
        <taxon>Insecta</taxon>
        <taxon>Pterygota</taxon>
        <taxon>Neoptera</taxon>
        <taxon>Endopterygota</taxon>
        <taxon>Coleoptera</taxon>
        <taxon>Polyphaga</taxon>
        <taxon>Cucujiformia</taxon>
        <taxon>Tenebrionidae</taxon>
        <taxon>Tenebrio</taxon>
    </lineage>
</organism>
<dbReference type="Pfam" id="PF12752">
    <property type="entry name" value="SUZ"/>
    <property type="match status" value="1"/>
</dbReference>
<reference evidence="5" key="2">
    <citation type="submission" date="2021-08" db="EMBL/GenBank/DDBJ databases">
        <authorList>
            <person name="Eriksson T."/>
        </authorList>
    </citation>
    <scope>NUCLEOTIDE SEQUENCE</scope>
    <source>
        <strain evidence="5">Stoneville</strain>
        <tissue evidence="5">Whole head</tissue>
    </source>
</reference>
<comment type="caution">
    <text evidence="5">The sequence shown here is derived from an EMBL/GenBank/DDBJ whole genome shotgun (WGS) entry which is preliminary data.</text>
</comment>
<dbReference type="CDD" id="cd02642">
    <property type="entry name" value="R3H_encore_like"/>
    <property type="match status" value="1"/>
</dbReference>
<feature type="region of interest" description="Disordered" evidence="2">
    <location>
        <begin position="1035"/>
        <end position="1115"/>
    </location>
</feature>
<dbReference type="GO" id="GO:0003676">
    <property type="term" value="F:nucleic acid binding"/>
    <property type="evidence" value="ECO:0007669"/>
    <property type="project" value="UniProtKB-UniRule"/>
</dbReference>
<feature type="region of interest" description="Disordered" evidence="2">
    <location>
        <begin position="502"/>
        <end position="571"/>
    </location>
</feature>
<dbReference type="InterPro" id="IPR001374">
    <property type="entry name" value="R3H_dom"/>
</dbReference>
<reference evidence="5" key="1">
    <citation type="journal article" date="2020" name="J Insects Food Feed">
        <title>The yellow mealworm (Tenebrio molitor) genome: a resource for the emerging insects as food and feed industry.</title>
        <authorList>
            <person name="Eriksson T."/>
            <person name="Andere A."/>
            <person name="Kelstrup H."/>
            <person name="Emery V."/>
            <person name="Picard C."/>
        </authorList>
    </citation>
    <scope>NUCLEOTIDE SEQUENCE</scope>
    <source>
        <strain evidence="5">Stoneville</strain>
        <tissue evidence="5">Whole head</tissue>
    </source>
</reference>
<feature type="compositionally biased region" description="Polar residues" evidence="2">
    <location>
        <begin position="117"/>
        <end position="138"/>
    </location>
</feature>
<protein>
    <recommendedName>
        <fullName evidence="7">cAMP-regulated phosphoprotein 21</fullName>
    </recommendedName>
</protein>
<dbReference type="PROSITE" id="PS51061">
    <property type="entry name" value="R3H"/>
    <property type="match status" value="1"/>
</dbReference>
<evidence type="ECO:0000259" key="4">
    <source>
        <dbReference type="PROSITE" id="PS51673"/>
    </source>
</evidence>
<feature type="region of interest" description="Disordered" evidence="2">
    <location>
        <begin position="603"/>
        <end position="672"/>
    </location>
</feature>
<feature type="compositionally biased region" description="Polar residues" evidence="2">
    <location>
        <begin position="1096"/>
        <end position="1105"/>
    </location>
</feature>
<feature type="region of interest" description="Disordered" evidence="2">
    <location>
        <begin position="226"/>
        <end position="260"/>
    </location>
</feature>
<feature type="domain" description="R3H" evidence="3">
    <location>
        <begin position="279"/>
        <end position="342"/>
    </location>
</feature>
<keyword evidence="1" id="KW-0597">Phosphoprotein</keyword>
<feature type="domain" description="SUZ" evidence="4">
    <location>
        <begin position="343"/>
        <end position="416"/>
    </location>
</feature>
<evidence type="ECO:0000259" key="3">
    <source>
        <dbReference type="PROSITE" id="PS51061"/>
    </source>
</evidence>
<accession>A0A8J6HAZ9</accession>
<dbReference type="Pfam" id="PF01424">
    <property type="entry name" value="R3H"/>
    <property type="match status" value="1"/>
</dbReference>
<evidence type="ECO:0008006" key="7">
    <source>
        <dbReference type="Google" id="ProtNLM"/>
    </source>
</evidence>
<dbReference type="Gene3D" id="3.30.1370.50">
    <property type="entry name" value="R3H-like domain"/>
    <property type="match status" value="1"/>
</dbReference>
<feature type="region of interest" description="Disordered" evidence="2">
    <location>
        <begin position="106"/>
        <end position="175"/>
    </location>
</feature>
<name>A0A8J6HAZ9_TENMO</name>
<dbReference type="InterPro" id="IPR024771">
    <property type="entry name" value="SUZ"/>
</dbReference>
<dbReference type="SUPFAM" id="SSF82708">
    <property type="entry name" value="R3H domain"/>
    <property type="match status" value="1"/>
</dbReference>
<feature type="compositionally biased region" description="Polar residues" evidence="2">
    <location>
        <begin position="245"/>
        <end position="260"/>
    </location>
</feature>
<feature type="compositionally biased region" description="Low complexity" evidence="2">
    <location>
        <begin position="229"/>
        <end position="244"/>
    </location>
</feature>
<feature type="compositionally biased region" description="Basic and acidic residues" evidence="2">
    <location>
        <begin position="162"/>
        <end position="173"/>
    </location>
</feature>
<evidence type="ECO:0000313" key="6">
    <source>
        <dbReference type="Proteomes" id="UP000719412"/>
    </source>
</evidence>
<proteinExistence type="predicted"/>
<sequence>MEIETFTTHFEASVNTMQQRGYTTMNIENEEKSSTSSSRGRHNSKLKVLVRSHAIREETSPPRESSPSHLISPSIKVIPSTETSPASISPGGNPLVVLSPSLSRVNSPSLSPACVSPTATLVPSPTSRSSPQNGSPQHESTKVEAEDNSPSPKYLNRLNRQNLEKDTKKDASHNSRKKIICDCSNQNCVKCKNQERNINNNLTNINNNVVQSSNTLTVNRVNARHKLKQQSSSQGSFEGSSSNSPCLSRDSSSEQYTDTSGADLEVFIPETLNKNSKDRAFMLRVEQELVRLAKDGNQTHYKFPPMSSYNRMIIHRCAAYFGMDHNIESTGKCVVVNKTKNTRIPNIEFKEHIKDDVVFSEEPRRSILKRDSTSMEDYNFKSPDRQYTMENRRSKSFEEREEEYAKVRRRIFNREELCLLRQMHDGGGSNDDFEWPEIPWSSTDSDSSSRFRLQLPEHGRRAAGKLIKVLSEEAGETSRPYVAKSHSFGGYGGCLNRGDSVVSTHSAGPRLLTKQDSGASSVSWRLSPSSSGYKSQSQMSESITPSPTSTPNQIVDSHRHDSNCSELAPQDKDSSIVWAVTDIQRVPKGSIIINPQTGEALKNDDGSVYHYDPNNPPLGLVNNASKPPPSPKKGSPQNASPKKRSAKLSPNHKSHVTNSSTSPSLPYSPPLSVVQQQNRGFQFMPGIGDNMPMAQQQYPVYNPGYPAPSGHEGLPYYQQPCIVYTAPYSMPISPQFEGRMEPQPMGEMGSPFYVNVPDNNTAPTPQTITYQQPPPSYWNQQPITFYQNPQASNPTPPQRFPVHAPNQTNYMSSYPHNYLSNQHPPPPQNPDVVPVFPQQSVQLVYQTQPNQPNPVMYPPNQPNIVYTQNPVYPAPMYPSQNLPQYPQNTSTPNSCTSSISHTQFGAHVQEQNHQSMMQLTQNMSQMSFVQNQVQNHPNYVINKMTPPQFDVRQQKNCTPKSNNKFVSAPKGFVFGSSQSSTGTNSPAATVIAGYCPQNSGMYRTPPETPPTQFNYGPGFPMPPMLFRQMSNVRANTPGTARSSRSPTPASDISHFDRPRMAPPPVYHGMSYVLPSDNRIISGRSQPNPYRHPPPVKQQSFNQGSENKSHKSRKSK</sequence>
<dbReference type="InterPro" id="IPR051937">
    <property type="entry name" value="R3H_domain_containing"/>
</dbReference>
<dbReference type="PANTHER" id="PTHR15672:SF8">
    <property type="entry name" value="PROTEIN ENCORE"/>
    <property type="match status" value="1"/>
</dbReference>
<evidence type="ECO:0000313" key="5">
    <source>
        <dbReference type="EMBL" id="KAH0810737.1"/>
    </source>
</evidence>
<dbReference type="AlphaFoldDB" id="A0A8J6HAZ9"/>
<keyword evidence="6" id="KW-1185">Reference proteome</keyword>
<dbReference type="PROSITE" id="PS51673">
    <property type="entry name" value="SUZ"/>
    <property type="match status" value="1"/>
</dbReference>
<gene>
    <name evidence="5" type="ORF">GEV33_012054</name>
</gene>
<feature type="compositionally biased region" description="Basic and acidic residues" evidence="2">
    <location>
        <begin position="556"/>
        <end position="571"/>
    </location>
</feature>
<dbReference type="Proteomes" id="UP000719412">
    <property type="component" value="Unassembled WGS sequence"/>
</dbReference>
<dbReference type="EMBL" id="JABDTM020027296">
    <property type="protein sequence ID" value="KAH0810737.1"/>
    <property type="molecule type" value="Genomic_DNA"/>
</dbReference>